<name>A0ABT5TXE0_9MICO</name>
<keyword evidence="2" id="KW-1185">Reference proteome</keyword>
<feature type="non-terminal residue" evidence="1">
    <location>
        <position position="1"/>
    </location>
</feature>
<proteinExistence type="predicted"/>
<comment type="caution">
    <text evidence="1">The sequence shown here is derived from an EMBL/GenBank/DDBJ whole genome shotgun (WGS) entry which is preliminary data.</text>
</comment>
<reference evidence="1" key="1">
    <citation type="submission" date="2023-02" db="EMBL/GenBank/DDBJ databases">
        <title>Georgenia sp.10Sc9-8, isolated from a soil sample collected from the Taklamakan desert.</title>
        <authorList>
            <person name="Liu S."/>
        </authorList>
    </citation>
    <scope>NUCLEOTIDE SEQUENCE</scope>
    <source>
        <strain evidence="1">10Sc9-8</strain>
    </source>
</reference>
<evidence type="ECO:0000313" key="2">
    <source>
        <dbReference type="Proteomes" id="UP001165561"/>
    </source>
</evidence>
<evidence type="ECO:0000313" key="1">
    <source>
        <dbReference type="EMBL" id="MDD9206353.1"/>
    </source>
</evidence>
<protein>
    <submittedName>
        <fullName evidence="1">Uncharacterized protein</fullName>
    </submittedName>
</protein>
<organism evidence="1 2">
    <name type="scientific">Georgenia halotolerans</name>
    <dbReference type="NCBI Taxonomy" id="3028317"/>
    <lineage>
        <taxon>Bacteria</taxon>
        <taxon>Bacillati</taxon>
        <taxon>Actinomycetota</taxon>
        <taxon>Actinomycetes</taxon>
        <taxon>Micrococcales</taxon>
        <taxon>Bogoriellaceae</taxon>
        <taxon>Georgenia</taxon>
    </lineage>
</organism>
<dbReference type="Proteomes" id="UP001165561">
    <property type="component" value="Unassembled WGS sequence"/>
</dbReference>
<dbReference type="EMBL" id="JARACI010000859">
    <property type="protein sequence ID" value="MDD9206353.1"/>
    <property type="molecule type" value="Genomic_DNA"/>
</dbReference>
<dbReference type="InterPro" id="IPR012338">
    <property type="entry name" value="Beta-lactam/transpept-like"/>
</dbReference>
<gene>
    <name evidence="1" type="ORF">PU560_07710</name>
</gene>
<accession>A0ABT5TXE0</accession>
<sequence>GTVAMEDVELGGEYYDEIFGGRVPAPIWQGYMSEAVEDLPAGSFPSAPSRLVYGDGSGS</sequence>
<dbReference type="Gene3D" id="3.40.710.10">
    <property type="entry name" value="DD-peptidase/beta-lactamase superfamily"/>
    <property type="match status" value="1"/>
</dbReference>